<feature type="transmembrane region" description="Helical" evidence="6">
    <location>
        <begin position="166"/>
        <end position="185"/>
    </location>
</feature>
<reference evidence="7 8" key="1">
    <citation type="submission" date="2019-07" db="EMBL/GenBank/DDBJ databases">
        <title>Whole genome shotgun sequence of Reyranella soli NBRC 108950.</title>
        <authorList>
            <person name="Hosoyama A."/>
            <person name="Uohara A."/>
            <person name="Ohji S."/>
            <person name="Ichikawa N."/>
        </authorList>
    </citation>
    <scope>NUCLEOTIDE SEQUENCE [LARGE SCALE GENOMIC DNA]</scope>
    <source>
        <strain evidence="7 8">NBRC 108950</strain>
    </source>
</reference>
<keyword evidence="8" id="KW-1185">Reference proteome</keyword>
<comment type="subcellular location">
    <subcellularLocation>
        <location evidence="1">Cell membrane</location>
        <topology evidence="1">Multi-pass membrane protein</topology>
    </subcellularLocation>
</comment>
<evidence type="ECO:0000256" key="5">
    <source>
        <dbReference type="ARBA" id="ARBA00023136"/>
    </source>
</evidence>
<sequence>MIQTTSSPSRAPLVALVVVGAILLLLPLVIADRPFELRMATLVLLFATMGQGWNVLGGYGGQISIGHGLYFGLGAYTSAVLSVKFGVNPWLGLPLAILVPTLYAVAIGIPCFRLRGHYFVIATLVVAESMFQVFTVWDWVGAAIGLELPVRPDGWLNFQFHRDKTPYYYLALGLLAVVTFGIWRMGQSRLGFLLRAVRDDEEALRSLGFSPQVYKSIAMAISAAILGAAGVFHTQYVLFVDPFSVLGLHLSVLVALFAILGGAGTLFGPILGAAILVPLSEYSRVAFSGSGRNVDLLIYGFLIMVIAVYRPDGVIGWLSRSAGSRRRAGASMKGQGQ</sequence>
<dbReference type="PANTHER" id="PTHR30482:SF10">
    <property type="entry name" value="HIGH-AFFINITY BRANCHED-CHAIN AMINO ACID TRANSPORT PROTEIN BRAE"/>
    <property type="match status" value="1"/>
</dbReference>
<gene>
    <name evidence="7" type="ORF">RSO01_41350</name>
</gene>
<keyword evidence="5 6" id="KW-0472">Membrane</keyword>
<keyword evidence="2" id="KW-1003">Cell membrane</keyword>
<evidence type="ECO:0000256" key="6">
    <source>
        <dbReference type="SAM" id="Phobius"/>
    </source>
</evidence>
<dbReference type="InterPro" id="IPR001851">
    <property type="entry name" value="ABC_transp_permease"/>
</dbReference>
<name>A0A512NDE1_9HYPH</name>
<comment type="caution">
    <text evidence="7">The sequence shown here is derived from an EMBL/GenBank/DDBJ whole genome shotgun (WGS) entry which is preliminary data.</text>
</comment>
<dbReference type="AlphaFoldDB" id="A0A512NDE1"/>
<evidence type="ECO:0000313" key="8">
    <source>
        <dbReference type="Proteomes" id="UP000321058"/>
    </source>
</evidence>
<keyword evidence="4 6" id="KW-1133">Transmembrane helix</keyword>
<keyword evidence="3 6" id="KW-0812">Transmembrane</keyword>
<dbReference type="Proteomes" id="UP000321058">
    <property type="component" value="Unassembled WGS sequence"/>
</dbReference>
<dbReference type="GO" id="GO:0015658">
    <property type="term" value="F:branched-chain amino acid transmembrane transporter activity"/>
    <property type="evidence" value="ECO:0007669"/>
    <property type="project" value="InterPro"/>
</dbReference>
<proteinExistence type="predicted"/>
<evidence type="ECO:0000256" key="1">
    <source>
        <dbReference type="ARBA" id="ARBA00004651"/>
    </source>
</evidence>
<feature type="transmembrane region" description="Helical" evidence="6">
    <location>
        <begin position="291"/>
        <end position="309"/>
    </location>
</feature>
<dbReference type="EMBL" id="BKAJ01000073">
    <property type="protein sequence ID" value="GEP56969.1"/>
    <property type="molecule type" value="Genomic_DNA"/>
</dbReference>
<accession>A0A512NDE1</accession>
<protein>
    <submittedName>
        <fullName evidence="7">Amino acid ABC transporter permease</fullName>
    </submittedName>
</protein>
<dbReference type="OrthoDB" id="9034298at2"/>
<evidence type="ECO:0000256" key="2">
    <source>
        <dbReference type="ARBA" id="ARBA00022475"/>
    </source>
</evidence>
<evidence type="ECO:0000313" key="7">
    <source>
        <dbReference type="EMBL" id="GEP56969.1"/>
    </source>
</evidence>
<dbReference type="CDD" id="cd06581">
    <property type="entry name" value="TM_PBP1_LivM_like"/>
    <property type="match status" value="1"/>
</dbReference>
<dbReference type="PANTHER" id="PTHR30482">
    <property type="entry name" value="HIGH-AFFINITY BRANCHED-CHAIN AMINO ACID TRANSPORT SYSTEM PERMEASE"/>
    <property type="match status" value="1"/>
</dbReference>
<feature type="transmembrane region" description="Helical" evidence="6">
    <location>
        <begin position="93"/>
        <end position="112"/>
    </location>
</feature>
<dbReference type="InterPro" id="IPR043428">
    <property type="entry name" value="LivM-like"/>
</dbReference>
<dbReference type="GO" id="GO:0005886">
    <property type="term" value="C:plasma membrane"/>
    <property type="evidence" value="ECO:0007669"/>
    <property type="project" value="UniProtKB-SubCell"/>
</dbReference>
<feature type="transmembrane region" description="Helical" evidence="6">
    <location>
        <begin position="213"/>
        <end position="232"/>
    </location>
</feature>
<feature type="transmembrane region" description="Helical" evidence="6">
    <location>
        <begin position="12"/>
        <end position="31"/>
    </location>
</feature>
<dbReference type="RefSeq" id="WP_147151346.1">
    <property type="nucleotide sequence ID" value="NZ_BKAJ01000073.1"/>
</dbReference>
<feature type="transmembrane region" description="Helical" evidence="6">
    <location>
        <begin position="252"/>
        <end position="279"/>
    </location>
</feature>
<evidence type="ECO:0000256" key="3">
    <source>
        <dbReference type="ARBA" id="ARBA00022692"/>
    </source>
</evidence>
<organism evidence="7 8">
    <name type="scientific">Reyranella soli</name>
    <dbReference type="NCBI Taxonomy" id="1230389"/>
    <lineage>
        <taxon>Bacteria</taxon>
        <taxon>Pseudomonadati</taxon>
        <taxon>Pseudomonadota</taxon>
        <taxon>Alphaproteobacteria</taxon>
        <taxon>Hyphomicrobiales</taxon>
        <taxon>Reyranellaceae</taxon>
        <taxon>Reyranella</taxon>
    </lineage>
</organism>
<dbReference type="Pfam" id="PF02653">
    <property type="entry name" value="BPD_transp_2"/>
    <property type="match status" value="1"/>
</dbReference>
<evidence type="ECO:0000256" key="4">
    <source>
        <dbReference type="ARBA" id="ARBA00022989"/>
    </source>
</evidence>